<comment type="caution">
    <text evidence="6">The sequence shown here is derived from an EMBL/GenBank/DDBJ whole genome shotgun (WGS) entry which is preliminary data.</text>
</comment>
<protein>
    <recommendedName>
        <fullName evidence="3">biotin--[biotin carboxyl-carrier protein] ligase</fullName>
        <ecNumber evidence="3">6.3.4.15</ecNumber>
    </recommendedName>
</protein>
<dbReference type="AlphaFoldDB" id="A0A2S8AER5"/>
<reference evidence="6 7" key="1">
    <citation type="submission" date="2018-02" db="EMBL/GenBank/DDBJ databases">
        <title>Genome sequences of Apibacter spp., gut symbionts of Asian honey bees.</title>
        <authorList>
            <person name="Kwong W.K."/>
            <person name="Steele M.I."/>
            <person name="Moran N.A."/>
        </authorList>
    </citation>
    <scope>NUCLEOTIDE SEQUENCE [LARGE SCALE GENOMIC DNA]</scope>
    <source>
        <strain evidence="7">wkB301</strain>
    </source>
</reference>
<dbReference type="PROSITE" id="PS51733">
    <property type="entry name" value="BPL_LPL_CATALYTIC"/>
    <property type="match status" value="1"/>
</dbReference>
<dbReference type="Pfam" id="PF03099">
    <property type="entry name" value="BPL_LplA_LipB"/>
    <property type="match status" value="1"/>
</dbReference>
<dbReference type="NCBIfam" id="TIGR00121">
    <property type="entry name" value="birA_ligase"/>
    <property type="match status" value="1"/>
</dbReference>
<dbReference type="PANTHER" id="PTHR12835:SF5">
    <property type="entry name" value="BIOTIN--PROTEIN LIGASE"/>
    <property type="match status" value="1"/>
</dbReference>
<gene>
    <name evidence="6" type="ORF">C4S77_04150</name>
</gene>
<proteinExistence type="predicted"/>
<dbReference type="GO" id="GO:0005737">
    <property type="term" value="C:cytoplasm"/>
    <property type="evidence" value="ECO:0007669"/>
    <property type="project" value="TreeGrafter"/>
</dbReference>
<dbReference type="InterPro" id="IPR045864">
    <property type="entry name" value="aa-tRNA-synth_II/BPL/LPL"/>
</dbReference>
<dbReference type="EMBL" id="PSZM01000026">
    <property type="protein sequence ID" value="PQL93984.1"/>
    <property type="molecule type" value="Genomic_DNA"/>
</dbReference>
<dbReference type="Proteomes" id="UP000238042">
    <property type="component" value="Unassembled WGS sequence"/>
</dbReference>
<dbReference type="OrthoDB" id="9807064at2"/>
<evidence type="ECO:0000313" key="6">
    <source>
        <dbReference type="EMBL" id="PQL93984.1"/>
    </source>
</evidence>
<evidence type="ECO:0000256" key="1">
    <source>
        <dbReference type="ARBA" id="ARBA00022598"/>
    </source>
</evidence>
<dbReference type="Gene3D" id="3.30.930.10">
    <property type="entry name" value="Bira Bifunctional Protein, Domain 2"/>
    <property type="match status" value="1"/>
</dbReference>
<evidence type="ECO:0000256" key="4">
    <source>
        <dbReference type="ARBA" id="ARBA00047846"/>
    </source>
</evidence>
<keyword evidence="2" id="KW-0092">Biotin</keyword>
<sequence length="234" mass="26992">MPLKFFEKIDSTNEYVKENLLYFKENFSGVYTFNQLQGKGQRGNSWLCEPKKNIALTFCLANSSISPLSVSFWVAIVVRNFIEKITHLSTSIKWPNDILIKRKKICGILIEKSKGTFIIGIGINVLQTDFSDLDLLRASSLTLLTSKSYSLSSLVNHLLINFKENYSLLDHSEYLYKTYNNYLFGKNLIMSFKIKNSIVKGRIKGVDEDGLLLLELENKLIEKFKIKEIEFLYE</sequence>
<name>A0A2S8AER5_9FLAO</name>
<evidence type="ECO:0000259" key="5">
    <source>
        <dbReference type="PROSITE" id="PS51733"/>
    </source>
</evidence>
<dbReference type="InterPro" id="IPR004143">
    <property type="entry name" value="BPL_LPL_catalytic"/>
</dbReference>
<dbReference type="SUPFAM" id="SSF55681">
    <property type="entry name" value="Class II aaRS and biotin synthetases"/>
    <property type="match status" value="1"/>
</dbReference>
<organism evidence="6 7">
    <name type="scientific">Apibacter adventoris</name>
    <dbReference type="NCBI Taxonomy" id="1679466"/>
    <lineage>
        <taxon>Bacteria</taxon>
        <taxon>Pseudomonadati</taxon>
        <taxon>Bacteroidota</taxon>
        <taxon>Flavobacteriia</taxon>
        <taxon>Flavobacteriales</taxon>
        <taxon>Weeksellaceae</taxon>
        <taxon>Apibacter</taxon>
    </lineage>
</organism>
<dbReference type="GO" id="GO:0004077">
    <property type="term" value="F:biotin--[biotin carboxyl-carrier protein] ligase activity"/>
    <property type="evidence" value="ECO:0007669"/>
    <property type="project" value="UniProtKB-EC"/>
</dbReference>
<keyword evidence="1 6" id="KW-0436">Ligase</keyword>
<dbReference type="Pfam" id="PF02237">
    <property type="entry name" value="BPL_C"/>
    <property type="match status" value="1"/>
</dbReference>
<keyword evidence="7" id="KW-1185">Reference proteome</keyword>
<comment type="catalytic activity">
    <reaction evidence="4">
        <text>biotin + L-lysyl-[protein] + ATP = N(6)-biotinyl-L-lysyl-[protein] + AMP + diphosphate + H(+)</text>
        <dbReference type="Rhea" id="RHEA:11756"/>
        <dbReference type="Rhea" id="RHEA-COMP:9752"/>
        <dbReference type="Rhea" id="RHEA-COMP:10505"/>
        <dbReference type="ChEBI" id="CHEBI:15378"/>
        <dbReference type="ChEBI" id="CHEBI:29969"/>
        <dbReference type="ChEBI" id="CHEBI:30616"/>
        <dbReference type="ChEBI" id="CHEBI:33019"/>
        <dbReference type="ChEBI" id="CHEBI:57586"/>
        <dbReference type="ChEBI" id="CHEBI:83144"/>
        <dbReference type="ChEBI" id="CHEBI:456215"/>
        <dbReference type="EC" id="6.3.4.15"/>
    </reaction>
</comment>
<accession>A0A2S8AER5</accession>
<dbReference type="RefSeq" id="WP_105246275.1">
    <property type="nucleotide sequence ID" value="NZ_PSZM01000026.1"/>
</dbReference>
<dbReference type="EC" id="6.3.4.15" evidence="3"/>
<dbReference type="InterPro" id="IPR004408">
    <property type="entry name" value="Biotin_CoA_COase_ligase"/>
</dbReference>
<dbReference type="CDD" id="cd16442">
    <property type="entry name" value="BPL"/>
    <property type="match status" value="1"/>
</dbReference>
<evidence type="ECO:0000256" key="3">
    <source>
        <dbReference type="ARBA" id="ARBA00024227"/>
    </source>
</evidence>
<dbReference type="InterPro" id="IPR003142">
    <property type="entry name" value="BPL_C"/>
</dbReference>
<dbReference type="PANTHER" id="PTHR12835">
    <property type="entry name" value="BIOTIN PROTEIN LIGASE"/>
    <property type="match status" value="1"/>
</dbReference>
<feature type="domain" description="BPL/LPL catalytic" evidence="5">
    <location>
        <begin position="1"/>
        <end position="170"/>
    </location>
</feature>
<evidence type="ECO:0000256" key="2">
    <source>
        <dbReference type="ARBA" id="ARBA00023267"/>
    </source>
</evidence>
<evidence type="ECO:0000313" key="7">
    <source>
        <dbReference type="Proteomes" id="UP000238042"/>
    </source>
</evidence>